<evidence type="ECO:0000313" key="2">
    <source>
        <dbReference type="Proteomes" id="UP001234178"/>
    </source>
</evidence>
<name>A0ABR0AXH8_9CRUS</name>
<accession>A0ABR0AXH8</accession>
<dbReference type="Proteomes" id="UP001234178">
    <property type="component" value="Unassembled WGS sequence"/>
</dbReference>
<dbReference type="EMBL" id="JAOYFB010000039">
    <property type="protein sequence ID" value="KAK4029824.1"/>
    <property type="molecule type" value="Genomic_DNA"/>
</dbReference>
<proteinExistence type="predicted"/>
<comment type="caution">
    <text evidence="1">The sequence shown here is derived from an EMBL/GenBank/DDBJ whole genome shotgun (WGS) entry which is preliminary data.</text>
</comment>
<keyword evidence="2" id="KW-1185">Reference proteome</keyword>
<sequence length="134" mass="15200">MSRLQGDLYVAHQPLPIVMISEPSCIDSYAEYTSGPIESVGYGGDTVRNEKAKMDSKWRIPEENEWMWNCMNRSSQFENVRKFNEAVEASARANLKSVPIQSAGESSFIFIYLRIFVSTRIRKPPLALPVVTSH</sequence>
<gene>
    <name evidence="1" type="ORF">OUZ56_022784</name>
</gene>
<reference evidence="1 2" key="1">
    <citation type="journal article" date="2023" name="Nucleic Acids Res.">
        <title>The hologenome of Daphnia magna reveals possible DNA methylation and microbiome-mediated evolution of the host genome.</title>
        <authorList>
            <person name="Chaturvedi A."/>
            <person name="Li X."/>
            <person name="Dhandapani V."/>
            <person name="Marshall H."/>
            <person name="Kissane S."/>
            <person name="Cuenca-Cambronero M."/>
            <person name="Asole G."/>
            <person name="Calvet F."/>
            <person name="Ruiz-Romero M."/>
            <person name="Marangio P."/>
            <person name="Guigo R."/>
            <person name="Rago D."/>
            <person name="Mirbahai L."/>
            <person name="Eastwood N."/>
            <person name="Colbourne J.K."/>
            <person name="Zhou J."/>
            <person name="Mallon E."/>
            <person name="Orsini L."/>
        </authorList>
    </citation>
    <scope>NUCLEOTIDE SEQUENCE [LARGE SCALE GENOMIC DNA]</scope>
    <source>
        <strain evidence="1">LRV0_1</strain>
    </source>
</reference>
<evidence type="ECO:0000313" key="1">
    <source>
        <dbReference type="EMBL" id="KAK4029824.1"/>
    </source>
</evidence>
<protein>
    <submittedName>
        <fullName evidence="1">Uncharacterized protein</fullName>
    </submittedName>
</protein>
<organism evidence="1 2">
    <name type="scientific">Daphnia magna</name>
    <dbReference type="NCBI Taxonomy" id="35525"/>
    <lineage>
        <taxon>Eukaryota</taxon>
        <taxon>Metazoa</taxon>
        <taxon>Ecdysozoa</taxon>
        <taxon>Arthropoda</taxon>
        <taxon>Crustacea</taxon>
        <taxon>Branchiopoda</taxon>
        <taxon>Diplostraca</taxon>
        <taxon>Cladocera</taxon>
        <taxon>Anomopoda</taxon>
        <taxon>Daphniidae</taxon>
        <taxon>Daphnia</taxon>
    </lineage>
</organism>